<dbReference type="Proteomes" id="UP001163846">
    <property type="component" value="Unassembled WGS sequence"/>
</dbReference>
<evidence type="ECO:0000313" key="2">
    <source>
        <dbReference type="Proteomes" id="UP001163846"/>
    </source>
</evidence>
<dbReference type="EMBL" id="MU806226">
    <property type="protein sequence ID" value="KAJ3837738.1"/>
    <property type="molecule type" value="Genomic_DNA"/>
</dbReference>
<proteinExistence type="predicted"/>
<organism evidence="1 2">
    <name type="scientific">Lentinula raphanica</name>
    <dbReference type="NCBI Taxonomy" id="153919"/>
    <lineage>
        <taxon>Eukaryota</taxon>
        <taxon>Fungi</taxon>
        <taxon>Dikarya</taxon>
        <taxon>Basidiomycota</taxon>
        <taxon>Agaricomycotina</taxon>
        <taxon>Agaricomycetes</taxon>
        <taxon>Agaricomycetidae</taxon>
        <taxon>Agaricales</taxon>
        <taxon>Marasmiineae</taxon>
        <taxon>Omphalotaceae</taxon>
        <taxon>Lentinula</taxon>
    </lineage>
</organism>
<sequence>METTFVSLLDLPEELLQLITVHASLRSRPVNHYHEVIPEILQFFLPPTAAIQSLSLVCRTLRQISLPFLLASVRINRSRTSLRLGEESMANAQFSGSVRALVICEVPDEEQDHLRMQIARISFVHAPSFFQEHLMSFDWDRFDWKPFNGIRELSLKMGYHPAALPWLPRFVSAHCPGLQKIEFVDKMDTYFSQRDEPVNPFVVCFNEEVDQEQSKGMDMLAFNMRRVCVKPLSDLNFRLRNSIHPDLETWRPIYEYPEQWDVSDDSDLDLFVRSSLHQLLAIIGTCYRNIVVLDLEFGDDTSTYDVDEFISSLRNIPSLRQLGLFNLYDHLCYAVTWRVHFKQEMACSSSD</sequence>
<dbReference type="AlphaFoldDB" id="A0AA38P7H7"/>
<name>A0AA38P7H7_9AGAR</name>
<reference evidence="1" key="1">
    <citation type="submission" date="2022-08" db="EMBL/GenBank/DDBJ databases">
        <authorList>
            <consortium name="DOE Joint Genome Institute"/>
            <person name="Min B."/>
            <person name="Riley R."/>
            <person name="Sierra-Patev S."/>
            <person name="Naranjo-Ortiz M."/>
            <person name="Looney B."/>
            <person name="Konkel Z."/>
            <person name="Slot J.C."/>
            <person name="Sakamoto Y."/>
            <person name="Steenwyk J.L."/>
            <person name="Rokas A."/>
            <person name="Carro J."/>
            <person name="Camarero S."/>
            <person name="Ferreira P."/>
            <person name="Molpeceres G."/>
            <person name="Ruiz-Duenas F.J."/>
            <person name="Serrano A."/>
            <person name="Henrissat B."/>
            <person name="Drula E."/>
            <person name="Hughes K.W."/>
            <person name="Mata J.L."/>
            <person name="Ishikawa N.K."/>
            <person name="Vargas-Isla R."/>
            <person name="Ushijima S."/>
            <person name="Smith C.A."/>
            <person name="Ahrendt S."/>
            <person name="Andreopoulos W."/>
            <person name="He G."/>
            <person name="Labutti K."/>
            <person name="Lipzen A."/>
            <person name="Ng V."/>
            <person name="Sandor L."/>
            <person name="Barry K."/>
            <person name="Martinez A.T."/>
            <person name="Xiao Y."/>
            <person name="Gibbons J.G."/>
            <person name="Terashima K."/>
            <person name="Hibbett D.S."/>
            <person name="Grigoriev I.V."/>
        </authorList>
    </citation>
    <scope>NUCLEOTIDE SEQUENCE</scope>
    <source>
        <strain evidence="1">TFB9207</strain>
    </source>
</reference>
<accession>A0AA38P7H7</accession>
<gene>
    <name evidence="1" type="ORF">F5878DRAFT_621613</name>
</gene>
<evidence type="ECO:0000313" key="1">
    <source>
        <dbReference type="EMBL" id="KAJ3837738.1"/>
    </source>
</evidence>
<keyword evidence="2" id="KW-1185">Reference proteome</keyword>
<protein>
    <submittedName>
        <fullName evidence="1">Uncharacterized protein</fullName>
    </submittedName>
</protein>
<comment type="caution">
    <text evidence="1">The sequence shown here is derived from an EMBL/GenBank/DDBJ whole genome shotgun (WGS) entry which is preliminary data.</text>
</comment>